<feature type="transmembrane region" description="Helical" evidence="1">
    <location>
        <begin position="328"/>
        <end position="347"/>
    </location>
</feature>
<feature type="transmembrane region" description="Helical" evidence="1">
    <location>
        <begin position="78"/>
        <end position="95"/>
    </location>
</feature>
<proteinExistence type="predicted"/>
<dbReference type="InterPro" id="IPR025291">
    <property type="entry name" value="DUF4153"/>
</dbReference>
<accession>A0ABW4NNY6</accession>
<dbReference type="EMBL" id="JBHUFF010000018">
    <property type="protein sequence ID" value="MFD1800132.1"/>
    <property type="molecule type" value="Genomic_DNA"/>
</dbReference>
<feature type="transmembrane region" description="Helical" evidence="1">
    <location>
        <begin position="176"/>
        <end position="195"/>
    </location>
</feature>
<feature type="transmembrane region" description="Helical" evidence="1">
    <location>
        <begin position="232"/>
        <end position="253"/>
    </location>
</feature>
<gene>
    <name evidence="2" type="ORF">ACFSBK_09780</name>
</gene>
<reference evidence="3" key="1">
    <citation type="journal article" date="2019" name="Int. J. Syst. Evol. Microbiol.">
        <title>The Global Catalogue of Microorganisms (GCM) 10K type strain sequencing project: providing services to taxonomists for standard genome sequencing and annotation.</title>
        <authorList>
            <consortium name="The Broad Institute Genomics Platform"/>
            <consortium name="The Broad Institute Genome Sequencing Center for Infectious Disease"/>
            <person name="Wu L."/>
            <person name="Ma J."/>
        </authorList>
    </citation>
    <scope>NUCLEOTIDE SEQUENCE [LARGE SCALE GENOMIC DNA]</scope>
    <source>
        <strain evidence="3">KCTC 42143</strain>
    </source>
</reference>
<sequence length="598" mass="67813">MKLIKNLQQTFQGLLHAGSRYPLTVLFLAAVLGVNAISIQQEQENYTRYLFTFLIGALLSGVAQHVYERFSKKQSDRFLLMGGAILLSIGYYFIIRTTAEYSLEISIKTGVAAFALIFAFIWVPTIKKKLSFNESFMSAFKAFFITILFTVIIAIGVSSILFAIDRLLFSVDYKATLHLLNVVFSLFAPLYFLSFTPPYVDMEKNDIAKEDTLAKKEQVRQAVSCPRNLEILLSYVVIPLTVIYTAILLAYIVLNIGSSFWTDNLLEPLLVSYAVTVILVYILASTIENKFAVVFRKIFPKVLIPIVLFQTIASILKIREMGITQGRYYVILFGVFATIAGLVFSFLPVRKNGLVAAVLIVFCFISIIPPIDAFTVSRVNQTHLLEDVLVKNKMLENNEVIPNPSISEKDKVRVTETFDYLERMDYVKDVEWLPSDAATYQQFETTFGFAKEYENQNSFQSGQYVSLDWDNGLNLSVEGYDQLIRLKLYGSQAGSSEEGVISFEKDGSAYTLMQQLKDDGYYSLSLTDEEDKELIQIDMKEIFDEILTDENVQKGTLTMDEATIVKENKRAKVKILVESMDAYEDQYGGSFYLFVEIK</sequence>
<protein>
    <submittedName>
        <fullName evidence="2">DUF4153 domain-containing protein</fullName>
    </submittedName>
</protein>
<keyword evidence="1" id="KW-0812">Transmembrane</keyword>
<dbReference type="Proteomes" id="UP001597285">
    <property type="component" value="Unassembled WGS sequence"/>
</dbReference>
<keyword evidence="1" id="KW-1133">Transmembrane helix</keyword>
<dbReference type="Pfam" id="PF13687">
    <property type="entry name" value="DUF4153"/>
    <property type="match status" value="1"/>
</dbReference>
<name>A0ABW4NNY6_9LACT</name>
<feature type="transmembrane region" description="Helical" evidence="1">
    <location>
        <begin position="265"/>
        <end position="286"/>
    </location>
</feature>
<comment type="caution">
    <text evidence="2">The sequence shown here is derived from an EMBL/GenBank/DDBJ whole genome shotgun (WGS) entry which is preliminary data.</text>
</comment>
<evidence type="ECO:0000313" key="2">
    <source>
        <dbReference type="EMBL" id="MFD1800132.1"/>
    </source>
</evidence>
<evidence type="ECO:0000313" key="3">
    <source>
        <dbReference type="Proteomes" id="UP001597285"/>
    </source>
</evidence>
<evidence type="ECO:0000256" key="1">
    <source>
        <dbReference type="SAM" id="Phobius"/>
    </source>
</evidence>
<feature type="transmembrane region" description="Helical" evidence="1">
    <location>
        <begin position="21"/>
        <end position="40"/>
    </location>
</feature>
<organism evidence="2 3">
    <name type="scientific">Carnobacterium antarcticum</name>
    <dbReference type="NCBI Taxonomy" id="2126436"/>
    <lineage>
        <taxon>Bacteria</taxon>
        <taxon>Bacillati</taxon>
        <taxon>Bacillota</taxon>
        <taxon>Bacilli</taxon>
        <taxon>Lactobacillales</taxon>
        <taxon>Carnobacteriaceae</taxon>
        <taxon>Carnobacterium</taxon>
    </lineage>
</organism>
<feature type="transmembrane region" description="Helical" evidence="1">
    <location>
        <begin position="143"/>
        <end position="164"/>
    </location>
</feature>
<dbReference type="RefSeq" id="WP_058920055.1">
    <property type="nucleotide sequence ID" value="NZ_JBHSQC010000006.1"/>
</dbReference>
<keyword evidence="3" id="KW-1185">Reference proteome</keyword>
<feature type="transmembrane region" description="Helical" evidence="1">
    <location>
        <begin position="46"/>
        <end position="66"/>
    </location>
</feature>
<keyword evidence="1" id="KW-0472">Membrane</keyword>
<feature type="transmembrane region" description="Helical" evidence="1">
    <location>
        <begin position="354"/>
        <end position="371"/>
    </location>
</feature>
<feature type="transmembrane region" description="Helical" evidence="1">
    <location>
        <begin position="101"/>
        <end position="123"/>
    </location>
</feature>